<name>A0ABV2TG24_9RHOO</name>
<dbReference type="PROSITE" id="PS50206">
    <property type="entry name" value="RHODANESE_3"/>
    <property type="match status" value="1"/>
</dbReference>
<dbReference type="InterPro" id="IPR020936">
    <property type="entry name" value="TrhO"/>
</dbReference>
<dbReference type="InterPro" id="IPR001763">
    <property type="entry name" value="Rhodanese-like_dom"/>
</dbReference>
<dbReference type="Pfam" id="PF00581">
    <property type="entry name" value="Rhodanese"/>
    <property type="match status" value="1"/>
</dbReference>
<keyword evidence="1" id="KW-0560">Oxidoreductase</keyword>
<dbReference type="RefSeq" id="WP_354599333.1">
    <property type="nucleotide sequence ID" value="NZ_JBEWZI010000001.1"/>
</dbReference>
<comment type="catalytic activity">
    <reaction evidence="1">
        <text>uridine(34) in tRNA + AH2 + O2 = 5-hydroxyuridine(34) in tRNA + A + H2O</text>
        <dbReference type="Rhea" id="RHEA:64224"/>
        <dbReference type="Rhea" id="RHEA-COMP:11727"/>
        <dbReference type="Rhea" id="RHEA-COMP:13381"/>
        <dbReference type="ChEBI" id="CHEBI:13193"/>
        <dbReference type="ChEBI" id="CHEBI:15377"/>
        <dbReference type="ChEBI" id="CHEBI:15379"/>
        <dbReference type="ChEBI" id="CHEBI:17499"/>
        <dbReference type="ChEBI" id="CHEBI:65315"/>
        <dbReference type="ChEBI" id="CHEBI:136877"/>
    </reaction>
</comment>
<gene>
    <name evidence="1" type="primary">trhO</name>
    <name evidence="3" type="ORF">ABXR19_01665</name>
</gene>
<comment type="caution">
    <text evidence="3">The sequence shown here is derived from an EMBL/GenBank/DDBJ whole genome shotgun (WGS) entry which is preliminary data.</text>
</comment>
<dbReference type="PANTHER" id="PTHR43268">
    <property type="entry name" value="THIOSULFATE SULFURTRANSFERASE/RHODANESE-LIKE DOMAIN-CONTAINING PROTEIN 2"/>
    <property type="match status" value="1"/>
</dbReference>
<dbReference type="EC" id="1.14.-.-" evidence="1"/>
<sequence>MPTPETLSPESAIFHISFYKFVALPDPEAVVETLCELTEGLLGSILVAGEGINGMLAGSALALDAFERQLATDPRLAGKFVGLHFKRSPCRTAPFGKMKVRLKAEILPLGVPGVDATAQTGIDLNPQQWRELIAQDDVVLIDNRNSFEFRLGHFNKAIDPLVNNFRDFPRYVEAHLDEWKSEGKRVAMYCTGGIRCEKTSAWLLDRGLTVYQLEGGILNFFEKMPDAEADWQGECFVFDRRVALDTHLQETATTVEDVYVDAPGEQWRLARAQRLDQEPEGAADRDAEIS</sequence>
<proteinExistence type="inferred from homology"/>
<evidence type="ECO:0000256" key="1">
    <source>
        <dbReference type="HAMAP-Rule" id="MF_00469"/>
    </source>
</evidence>
<protein>
    <recommendedName>
        <fullName evidence="1">tRNA uridine(34) hydroxylase</fullName>
        <ecNumber evidence="1">1.14.-.-</ecNumber>
    </recommendedName>
    <alternativeName>
        <fullName evidence="1">tRNA hydroxylation protein O</fullName>
    </alternativeName>
</protein>
<dbReference type="InterPro" id="IPR036873">
    <property type="entry name" value="Rhodanese-like_dom_sf"/>
</dbReference>
<dbReference type="PANTHER" id="PTHR43268:SF6">
    <property type="entry name" value="THIOSULFATE SULFURTRANSFERASE_RHODANESE-LIKE DOMAIN-CONTAINING PROTEIN 2"/>
    <property type="match status" value="1"/>
</dbReference>
<comment type="function">
    <text evidence="1">Catalyzes oxygen-dependent 5-hydroxyuridine (ho5U) modification at position 34 in tRNAs.</text>
</comment>
<dbReference type="Gene3D" id="3.30.70.100">
    <property type="match status" value="1"/>
</dbReference>
<dbReference type="SUPFAM" id="SSF52821">
    <property type="entry name" value="Rhodanese/Cell cycle control phosphatase"/>
    <property type="match status" value="1"/>
</dbReference>
<dbReference type="HAMAP" id="MF_00469">
    <property type="entry name" value="TrhO"/>
    <property type="match status" value="1"/>
</dbReference>
<dbReference type="EMBL" id="JBEWZI010000001">
    <property type="protein sequence ID" value="MET7012877.1"/>
    <property type="molecule type" value="Genomic_DNA"/>
</dbReference>
<accession>A0ABV2TG24</accession>
<keyword evidence="4" id="KW-1185">Reference proteome</keyword>
<dbReference type="CDD" id="cd01518">
    <property type="entry name" value="RHOD_YceA"/>
    <property type="match status" value="1"/>
</dbReference>
<dbReference type="Pfam" id="PF17773">
    <property type="entry name" value="UPF0176_N"/>
    <property type="match status" value="1"/>
</dbReference>
<evidence type="ECO:0000313" key="3">
    <source>
        <dbReference type="EMBL" id="MET7012877.1"/>
    </source>
</evidence>
<feature type="domain" description="Rhodanese" evidence="2">
    <location>
        <begin position="134"/>
        <end position="229"/>
    </location>
</feature>
<dbReference type="InterPro" id="IPR040503">
    <property type="entry name" value="TRHO_N"/>
</dbReference>
<evidence type="ECO:0000259" key="2">
    <source>
        <dbReference type="PROSITE" id="PS50206"/>
    </source>
</evidence>
<reference evidence="3 4" key="1">
    <citation type="submission" date="2024-07" db="EMBL/GenBank/DDBJ databases">
        <title>Uliginosibacterium flavum JJ3220;KACC:17644.</title>
        <authorList>
            <person name="Kim M.K."/>
        </authorList>
    </citation>
    <scope>NUCLEOTIDE SEQUENCE [LARGE SCALE GENOMIC DNA]</scope>
    <source>
        <strain evidence="3 4">KACC:17644</strain>
    </source>
</reference>
<dbReference type="SMART" id="SM00450">
    <property type="entry name" value="RHOD"/>
    <property type="match status" value="1"/>
</dbReference>
<dbReference type="Gene3D" id="3.40.250.10">
    <property type="entry name" value="Rhodanese-like domain"/>
    <property type="match status" value="1"/>
</dbReference>
<evidence type="ECO:0000313" key="4">
    <source>
        <dbReference type="Proteomes" id="UP001549691"/>
    </source>
</evidence>
<dbReference type="Proteomes" id="UP001549691">
    <property type="component" value="Unassembled WGS sequence"/>
</dbReference>
<organism evidence="3 4">
    <name type="scientific">Uliginosibacterium flavum</name>
    <dbReference type="NCBI Taxonomy" id="1396831"/>
    <lineage>
        <taxon>Bacteria</taxon>
        <taxon>Pseudomonadati</taxon>
        <taxon>Pseudomonadota</taxon>
        <taxon>Betaproteobacteria</taxon>
        <taxon>Rhodocyclales</taxon>
        <taxon>Zoogloeaceae</taxon>
        <taxon>Uliginosibacterium</taxon>
    </lineage>
</organism>
<comment type="similarity">
    <text evidence="1">Belongs to the TrhO family.</text>
</comment>
<keyword evidence="1" id="KW-0819">tRNA processing</keyword>